<gene>
    <name evidence="2" type="ORF">F5I99_16605</name>
</gene>
<keyword evidence="1" id="KW-0812">Transmembrane</keyword>
<feature type="transmembrane region" description="Helical" evidence="1">
    <location>
        <begin position="28"/>
        <end position="47"/>
    </location>
</feature>
<dbReference type="Proteomes" id="UP000325606">
    <property type="component" value="Chromosome"/>
</dbReference>
<feature type="transmembrane region" description="Helical" evidence="1">
    <location>
        <begin position="85"/>
        <end position="104"/>
    </location>
</feature>
<feature type="transmembrane region" description="Helical" evidence="1">
    <location>
        <begin position="59"/>
        <end position="78"/>
    </location>
</feature>
<protein>
    <submittedName>
        <fullName evidence="2">DUF4153 domain-containing protein</fullName>
    </submittedName>
</protein>
<keyword evidence="3" id="KW-1185">Reference proteome</keyword>
<name>A0A5J6LH94_9GAMM</name>
<proteinExistence type="predicted"/>
<reference evidence="2 3" key="1">
    <citation type="submission" date="2019-09" db="EMBL/GenBank/DDBJ databases">
        <title>Nitrincola iocasae sp. nov., a bacterium isolated from the sediment collected at a cold seep field in South China Sea.</title>
        <authorList>
            <person name="Zhang H."/>
            <person name="Wang H."/>
            <person name="Li C."/>
        </authorList>
    </citation>
    <scope>NUCLEOTIDE SEQUENCE [LARGE SCALE GENOMIC DNA]</scope>
    <source>
        <strain evidence="2 3">KXZD1103</strain>
    </source>
</reference>
<feature type="transmembrane region" description="Helical" evidence="1">
    <location>
        <begin position="297"/>
        <end position="322"/>
    </location>
</feature>
<organism evidence="2 3">
    <name type="scientific">Nitrincola iocasae</name>
    <dbReference type="NCBI Taxonomy" id="2614693"/>
    <lineage>
        <taxon>Bacteria</taxon>
        <taxon>Pseudomonadati</taxon>
        <taxon>Pseudomonadota</taxon>
        <taxon>Gammaproteobacteria</taxon>
        <taxon>Oceanospirillales</taxon>
        <taxon>Oceanospirillaceae</taxon>
        <taxon>Nitrincola</taxon>
    </lineage>
</organism>
<feature type="transmembrane region" description="Helical" evidence="1">
    <location>
        <begin position="334"/>
        <end position="353"/>
    </location>
</feature>
<feature type="transmembrane region" description="Helical" evidence="1">
    <location>
        <begin position="365"/>
        <end position="383"/>
    </location>
</feature>
<feature type="transmembrane region" description="Helical" evidence="1">
    <location>
        <begin position="157"/>
        <end position="180"/>
    </location>
</feature>
<keyword evidence="1" id="KW-1133">Transmembrane helix</keyword>
<keyword evidence="1" id="KW-0472">Membrane</keyword>
<feature type="transmembrane region" description="Helical" evidence="1">
    <location>
        <begin position="233"/>
        <end position="253"/>
    </location>
</feature>
<dbReference type="Pfam" id="PF13687">
    <property type="entry name" value="DUF4153"/>
    <property type="match status" value="1"/>
</dbReference>
<feature type="transmembrane region" description="Helical" evidence="1">
    <location>
        <begin position="265"/>
        <end position="285"/>
    </location>
</feature>
<evidence type="ECO:0000313" key="2">
    <source>
        <dbReference type="EMBL" id="QEW07979.1"/>
    </source>
</evidence>
<dbReference type="EMBL" id="CP044222">
    <property type="protein sequence ID" value="QEW07979.1"/>
    <property type="molecule type" value="Genomic_DNA"/>
</dbReference>
<evidence type="ECO:0000256" key="1">
    <source>
        <dbReference type="SAM" id="Phobius"/>
    </source>
</evidence>
<dbReference type="AlphaFoldDB" id="A0A5J6LH94"/>
<sequence length="582" mass="67612">MCGEIIRTMISMTEWNQADKPKQLPVKLMALISLLQGLGLLYLHQAIELHYWPHQQPQWLFAFYSLVFIWPTMLLLGLNHNNGRAIVKLTLPFALLSGLLGYYIGHQVTPIEHIRFNALLYSFVFTMTIATFKALMYSQQWASGEKVTYSALFIWSWRNFLTLSLALLFAGSFWLVLMLWGALFEAINIDFFSDLFEERWFYYPAIALANGFGIIIFRNLTRIIDTITRLQQALMKFLLAVLSLVSLLFLSALPFTGLDPLWESGGSSLILWMQALMLFFVNAVYQHDSDTWPYPLWLHRFIYIGVAVLPIYSLISCYGLSLRIDQYGWSLSRYWAFLIWFLLALFPLGYWWGIAKYRDRWTLQLGRTNLAIGLVVLMAMLIVNSPMLDFRKMTVADQLQRLADNKIKGDDFDLNYFRRHLARPGYEGLQTLKAQYGEAHPGLVVRINALYSDRNQEQASSTRDEFIAAITLLSDNPPEALLTAIYNQEVNQFWSIQQTRQYYLRALDLDLDGNQEYLWIKKRQEHTEIQLFFQQGGQWTSLYIGTSQSVDQESLAGDIEVVPTRWNDLVIGNQRFRVRLED</sequence>
<feature type="transmembrane region" description="Helical" evidence="1">
    <location>
        <begin position="200"/>
        <end position="221"/>
    </location>
</feature>
<feature type="transmembrane region" description="Helical" evidence="1">
    <location>
        <begin position="116"/>
        <end position="136"/>
    </location>
</feature>
<dbReference type="KEGG" id="nik:F5I99_16605"/>
<dbReference type="InterPro" id="IPR025291">
    <property type="entry name" value="DUF4153"/>
</dbReference>
<accession>A0A5J6LH94</accession>
<evidence type="ECO:0000313" key="3">
    <source>
        <dbReference type="Proteomes" id="UP000325606"/>
    </source>
</evidence>